<dbReference type="InterPro" id="IPR019734">
    <property type="entry name" value="TPR_rpt"/>
</dbReference>
<dbReference type="SMART" id="SM00271">
    <property type="entry name" value="DnaJ"/>
    <property type="match status" value="1"/>
</dbReference>
<dbReference type="RefSeq" id="WP_072832365.1">
    <property type="nucleotide sequence ID" value="NZ_FQXP01000010.1"/>
</dbReference>
<keyword evidence="2" id="KW-0802">TPR repeat</keyword>
<evidence type="ECO:0000259" key="4">
    <source>
        <dbReference type="PROSITE" id="PS50076"/>
    </source>
</evidence>
<dbReference type="CDD" id="cd06257">
    <property type="entry name" value="DnaJ"/>
    <property type="match status" value="1"/>
</dbReference>
<dbReference type="OrthoDB" id="9779889at2"/>
<feature type="region of interest" description="Disordered" evidence="3">
    <location>
        <begin position="65"/>
        <end position="95"/>
    </location>
</feature>
<dbReference type="InterPro" id="IPR001623">
    <property type="entry name" value="DnaJ_domain"/>
</dbReference>
<dbReference type="SUPFAM" id="SSF48452">
    <property type="entry name" value="TPR-like"/>
    <property type="match status" value="1"/>
</dbReference>
<dbReference type="SUPFAM" id="SSF46565">
    <property type="entry name" value="Chaperone J-domain"/>
    <property type="match status" value="1"/>
</dbReference>
<organism evidence="5 6">
    <name type="scientific">Clostridium collagenovorans DSM 3089</name>
    <dbReference type="NCBI Taxonomy" id="1121306"/>
    <lineage>
        <taxon>Bacteria</taxon>
        <taxon>Bacillati</taxon>
        <taxon>Bacillota</taxon>
        <taxon>Clostridia</taxon>
        <taxon>Eubacteriales</taxon>
        <taxon>Clostridiaceae</taxon>
        <taxon>Clostridium</taxon>
    </lineage>
</organism>
<evidence type="ECO:0000313" key="6">
    <source>
        <dbReference type="Proteomes" id="UP000184526"/>
    </source>
</evidence>
<evidence type="ECO:0000313" key="5">
    <source>
        <dbReference type="EMBL" id="SHI04603.1"/>
    </source>
</evidence>
<dbReference type="InterPro" id="IPR050817">
    <property type="entry name" value="DjlA_DnaK_co-chaperone"/>
</dbReference>
<evidence type="ECO:0000256" key="3">
    <source>
        <dbReference type="SAM" id="MobiDB-lite"/>
    </source>
</evidence>
<protein>
    <submittedName>
        <fullName evidence="5">DnaJ domain-containing protein</fullName>
    </submittedName>
</protein>
<dbReference type="InterPro" id="IPR011990">
    <property type="entry name" value="TPR-like_helical_dom_sf"/>
</dbReference>
<dbReference type="AlphaFoldDB" id="A0A1M5XZA1"/>
<dbReference type="PRINTS" id="PR00625">
    <property type="entry name" value="JDOMAIN"/>
</dbReference>
<dbReference type="EMBL" id="FQXP01000010">
    <property type="protein sequence ID" value="SHI04603.1"/>
    <property type="molecule type" value="Genomic_DNA"/>
</dbReference>
<dbReference type="STRING" id="1121306.SAMN02745196_02515"/>
<dbReference type="Proteomes" id="UP000184526">
    <property type="component" value="Unassembled WGS sequence"/>
</dbReference>
<dbReference type="GO" id="GO:0006260">
    <property type="term" value="P:DNA replication"/>
    <property type="evidence" value="ECO:0007669"/>
    <property type="project" value="UniProtKB-KW"/>
</dbReference>
<feature type="domain" description="J" evidence="4">
    <location>
        <begin position="3"/>
        <end position="74"/>
    </location>
</feature>
<keyword evidence="6" id="KW-1185">Reference proteome</keyword>
<accession>A0A1M5XZA1</accession>
<dbReference type="PROSITE" id="PS50005">
    <property type="entry name" value="TPR"/>
    <property type="match status" value="1"/>
</dbReference>
<dbReference type="Gene3D" id="1.10.287.110">
    <property type="entry name" value="DnaJ domain"/>
    <property type="match status" value="1"/>
</dbReference>
<gene>
    <name evidence="5" type="ORF">SAMN02745196_02515</name>
</gene>
<name>A0A1M5XZA1_9CLOT</name>
<keyword evidence="1" id="KW-0235">DNA replication</keyword>
<proteinExistence type="predicted"/>
<dbReference type="PANTHER" id="PTHR24074">
    <property type="entry name" value="CO-CHAPERONE PROTEIN DJLA"/>
    <property type="match status" value="1"/>
</dbReference>
<feature type="repeat" description="TPR" evidence="2">
    <location>
        <begin position="156"/>
        <end position="189"/>
    </location>
</feature>
<dbReference type="InterPro" id="IPR036869">
    <property type="entry name" value="J_dom_sf"/>
</dbReference>
<dbReference type="Pfam" id="PF00226">
    <property type="entry name" value="DnaJ"/>
    <property type="match status" value="1"/>
</dbReference>
<reference evidence="5 6" key="1">
    <citation type="submission" date="2016-11" db="EMBL/GenBank/DDBJ databases">
        <authorList>
            <person name="Jaros S."/>
            <person name="Januszkiewicz K."/>
            <person name="Wedrychowicz H."/>
        </authorList>
    </citation>
    <scope>NUCLEOTIDE SEQUENCE [LARGE SCALE GENOMIC DNA]</scope>
    <source>
        <strain evidence="5 6">DSM 3089</strain>
    </source>
</reference>
<evidence type="ECO:0000256" key="1">
    <source>
        <dbReference type="ARBA" id="ARBA00022705"/>
    </source>
</evidence>
<evidence type="ECO:0000256" key="2">
    <source>
        <dbReference type="PROSITE-ProRule" id="PRU00339"/>
    </source>
</evidence>
<dbReference type="PROSITE" id="PS50076">
    <property type="entry name" value="DNAJ_2"/>
    <property type="match status" value="1"/>
</dbReference>
<sequence length="245" mass="28437">MRDPYEVLEIRKGSSKDEVRAAYKKLAKQYHPDQYDNNPLRDLAEDKMAEINEAYDYLMKHLSDNQNSSYNQNSGYNQQKSGYGQQNSNYNQNAGYKQGNYTGNSNGYNNNYQNNKNQGFNGSYGGVNYQAIRTDINSNNLNAAQQKLNNMPTRDAEWNYLMGLIFLRKGWYDNAKTYITTAYNMNPNNLEYRNTFNQLTMQNNNYRNNYYNRNSRDADMCDCCTQLWCADTICECMGGDLISCC</sequence>